<dbReference type="PANTHER" id="PTHR30069:SF53">
    <property type="entry name" value="COLICIN I RECEPTOR-RELATED"/>
    <property type="match status" value="1"/>
</dbReference>
<dbReference type="GO" id="GO:0009279">
    <property type="term" value="C:cell outer membrane"/>
    <property type="evidence" value="ECO:0007669"/>
    <property type="project" value="UniProtKB-SubCell"/>
</dbReference>
<dbReference type="PROSITE" id="PS52016">
    <property type="entry name" value="TONB_DEPENDENT_REC_3"/>
    <property type="match status" value="1"/>
</dbReference>
<keyword evidence="5" id="KW-0732">Signal</keyword>
<protein>
    <submittedName>
        <fullName evidence="14">Outer membrane cobalamin receptor protein</fullName>
    </submittedName>
</protein>
<dbReference type="GO" id="GO:0044718">
    <property type="term" value="P:siderophore transmembrane transport"/>
    <property type="evidence" value="ECO:0007669"/>
    <property type="project" value="TreeGrafter"/>
</dbReference>
<dbReference type="Gene3D" id="2.40.170.20">
    <property type="entry name" value="TonB-dependent receptor, beta-barrel domain"/>
    <property type="match status" value="1"/>
</dbReference>
<gene>
    <name evidence="14" type="ORF">RED65_03175</name>
</gene>
<evidence type="ECO:0000313" key="14">
    <source>
        <dbReference type="EMBL" id="EAT10774.1"/>
    </source>
</evidence>
<sequence>MSISVIITHNNALGAETKLSPIYSTAETHLTQPPGLIVVDLSNEKRFSLLSDALKSVNSLQVLDSGVPGDPVLVSIQGASSQQTRLLINGIPTNSSQWGTYDVNKLPIDFIERIEIHTSSHSQGINQGIGGTINIITKKTTPSSLNIGVGSYGKQRFGMHYAIGKNQRLSISHQKFANDYRLPIASPADNPQAQNQKQSLKNAEFSITSAQYHYVHSLANVELNAAHSEKGVPDYFRNTPLNSASLEKKSYGILITSNQKSFFNLPKISQNFHLSIKQERENFKDIEGTIGLSSNDDVYDQEQLELSWKPDYSSESIYSFLSITTKFDQFSSQHRLDDDSFLCTTPQGSCDQKAKQYQLNTNGSVTVFSQDKTHSLTSQASLFQVNQENSERNNTRITQSDDVYEQYALIYELDANSPSLDELRLKIGFEKNIRIPSLFERFGDRGLLIGNQDLKAETGRKWFIELPYQYKQVSIAGSLFHRDLDNAIVAVYDSRGVGRYENTSKAAMSGLELKVRLDKEFWYYQISTSQYDSETQSTQVKSFNNKQLPGIYHNMIQTQLGFSHHHWKGNLEYQYADKLYIDRSNLAEGDEREIVNAYLEYEYSSLTLTLSIQNLTNNQFNDYTNRPVVGRQWMINSAYYF</sequence>
<dbReference type="Proteomes" id="UP000004263">
    <property type="component" value="Unassembled WGS sequence"/>
</dbReference>
<comment type="similarity">
    <text evidence="10 11">Belongs to the TonB-dependent receptor family.</text>
</comment>
<keyword evidence="15" id="KW-1185">Reference proteome</keyword>
<evidence type="ECO:0000313" key="15">
    <source>
        <dbReference type="Proteomes" id="UP000004263"/>
    </source>
</evidence>
<keyword evidence="4 10" id="KW-0812">Transmembrane</keyword>
<keyword evidence="9 10" id="KW-0998">Cell outer membrane</keyword>
<evidence type="ECO:0000256" key="4">
    <source>
        <dbReference type="ARBA" id="ARBA00022692"/>
    </source>
</evidence>
<evidence type="ECO:0000256" key="6">
    <source>
        <dbReference type="ARBA" id="ARBA00023065"/>
    </source>
</evidence>
<evidence type="ECO:0000256" key="9">
    <source>
        <dbReference type="ARBA" id="ARBA00023237"/>
    </source>
</evidence>
<dbReference type="InterPro" id="IPR012910">
    <property type="entry name" value="Plug_dom"/>
</dbReference>
<comment type="caution">
    <text evidence="14">The sequence shown here is derived from an EMBL/GenBank/DDBJ whole genome shotgun (WGS) entry which is preliminary data.</text>
</comment>
<dbReference type="EMBL" id="AAQH01000034">
    <property type="protein sequence ID" value="EAT10774.1"/>
    <property type="molecule type" value="Genomic_DNA"/>
</dbReference>
<keyword evidence="6" id="KW-0406">Ion transport</keyword>
<dbReference type="AlphaFoldDB" id="Q1MXS7"/>
<keyword evidence="7 11" id="KW-0798">TonB box</keyword>
<comment type="subcellular location">
    <subcellularLocation>
        <location evidence="1 10">Cell outer membrane</location>
        <topology evidence="1 10">Multi-pass membrane protein</topology>
    </subcellularLocation>
</comment>
<dbReference type="Gene3D" id="2.170.130.10">
    <property type="entry name" value="TonB-dependent receptor, plug domain"/>
    <property type="match status" value="1"/>
</dbReference>
<evidence type="ECO:0000256" key="5">
    <source>
        <dbReference type="ARBA" id="ARBA00022729"/>
    </source>
</evidence>
<keyword evidence="8 10" id="KW-0472">Membrane</keyword>
<evidence type="ECO:0000256" key="1">
    <source>
        <dbReference type="ARBA" id="ARBA00004571"/>
    </source>
</evidence>
<accession>Q1MXS7</accession>
<proteinExistence type="inferred from homology"/>
<reference evidence="14 15" key="1">
    <citation type="submission" date="2006-03" db="EMBL/GenBank/DDBJ databases">
        <authorList>
            <person name="Pinhassi J."/>
            <person name="Pedros-Alio C."/>
            <person name="Ferriera S."/>
            <person name="Johnson J."/>
            <person name="Kravitz S."/>
            <person name="Halpern A."/>
            <person name="Remington K."/>
            <person name="Beeson K."/>
            <person name="Tran B."/>
            <person name="Rogers Y.-H."/>
            <person name="Friedman R."/>
            <person name="Venter J.C."/>
        </authorList>
    </citation>
    <scope>NUCLEOTIDE SEQUENCE [LARGE SCALE GENOMIC DNA]</scope>
    <source>
        <strain evidence="14 15">RED65</strain>
    </source>
</reference>
<evidence type="ECO:0000256" key="3">
    <source>
        <dbReference type="ARBA" id="ARBA00022452"/>
    </source>
</evidence>
<evidence type="ECO:0000256" key="11">
    <source>
        <dbReference type="RuleBase" id="RU003357"/>
    </source>
</evidence>
<evidence type="ECO:0000259" key="12">
    <source>
        <dbReference type="Pfam" id="PF00593"/>
    </source>
</evidence>
<dbReference type="InterPro" id="IPR039426">
    <property type="entry name" value="TonB-dep_rcpt-like"/>
</dbReference>
<dbReference type="HOGENOM" id="CLU_008287_18_5_6"/>
<dbReference type="InterPro" id="IPR036942">
    <property type="entry name" value="Beta-barrel_TonB_sf"/>
</dbReference>
<evidence type="ECO:0000256" key="7">
    <source>
        <dbReference type="ARBA" id="ARBA00023077"/>
    </source>
</evidence>
<keyword evidence="14" id="KW-0675">Receptor</keyword>
<name>Q1MXS7_9GAMM</name>
<evidence type="ECO:0000256" key="10">
    <source>
        <dbReference type="PROSITE-ProRule" id="PRU01360"/>
    </source>
</evidence>
<dbReference type="STRING" id="207949.RED65_03175"/>
<evidence type="ECO:0000259" key="13">
    <source>
        <dbReference type="Pfam" id="PF07715"/>
    </source>
</evidence>
<dbReference type="Pfam" id="PF07715">
    <property type="entry name" value="Plug"/>
    <property type="match status" value="1"/>
</dbReference>
<dbReference type="InterPro" id="IPR037066">
    <property type="entry name" value="Plug_dom_sf"/>
</dbReference>
<dbReference type="GO" id="GO:0015344">
    <property type="term" value="F:siderophore uptake transmembrane transporter activity"/>
    <property type="evidence" value="ECO:0007669"/>
    <property type="project" value="TreeGrafter"/>
</dbReference>
<feature type="domain" description="TonB-dependent receptor plug" evidence="13">
    <location>
        <begin position="48"/>
        <end position="131"/>
    </location>
</feature>
<dbReference type="InterPro" id="IPR000531">
    <property type="entry name" value="Beta-barrel_TonB"/>
</dbReference>
<evidence type="ECO:0000256" key="8">
    <source>
        <dbReference type="ARBA" id="ARBA00023136"/>
    </source>
</evidence>
<dbReference type="SUPFAM" id="SSF56935">
    <property type="entry name" value="Porins"/>
    <property type="match status" value="1"/>
</dbReference>
<keyword evidence="2 10" id="KW-0813">Transport</keyword>
<dbReference type="Pfam" id="PF00593">
    <property type="entry name" value="TonB_dep_Rec_b-barrel"/>
    <property type="match status" value="1"/>
</dbReference>
<dbReference type="PANTHER" id="PTHR30069">
    <property type="entry name" value="TONB-DEPENDENT OUTER MEMBRANE RECEPTOR"/>
    <property type="match status" value="1"/>
</dbReference>
<feature type="domain" description="TonB-dependent receptor-like beta-barrel" evidence="12">
    <location>
        <begin position="244"/>
        <end position="615"/>
    </location>
</feature>
<organism evidence="14 15">
    <name type="scientific">Bermanella marisrubri</name>
    <dbReference type="NCBI Taxonomy" id="207949"/>
    <lineage>
        <taxon>Bacteria</taxon>
        <taxon>Pseudomonadati</taxon>
        <taxon>Pseudomonadota</taxon>
        <taxon>Gammaproteobacteria</taxon>
        <taxon>Oceanospirillales</taxon>
        <taxon>Oceanospirillaceae</taxon>
        <taxon>Bermanella</taxon>
    </lineage>
</organism>
<evidence type="ECO:0000256" key="2">
    <source>
        <dbReference type="ARBA" id="ARBA00022448"/>
    </source>
</evidence>
<keyword evidence="3 10" id="KW-1134">Transmembrane beta strand</keyword>